<gene>
    <name evidence="1" type="ORF">L596_012771</name>
</gene>
<dbReference type="OrthoDB" id="5778915at2759"/>
<dbReference type="Proteomes" id="UP000298663">
    <property type="component" value="Unassembled WGS sequence"/>
</dbReference>
<name>A0A4U5NY92_STECR</name>
<keyword evidence="2" id="KW-1185">Reference proteome</keyword>
<organism evidence="1 2">
    <name type="scientific">Steinernema carpocapsae</name>
    <name type="common">Entomopathogenic nematode</name>
    <dbReference type="NCBI Taxonomy" id="34508"/>
    <lineage>
        <taxon>Eukaryota</taxon>
        <taxon>Metazoa</taxon>
        <taxon>Ecdysozoa</taxon>
        <taxon>Nematoda</taxon>
        <taxon>Chromadorea</taxon>
        <taxon>Rhabditida</taxon>
        <taxon>Tylenchina</taxon>
        <taxon>Panagrolaimomorpha</taxon>
        <taxon>Strongyloidoidea</taxon>
        <taxon>Steinernematidae</taxon>
        <taxon>Steinernema</taxon>
    </lineage>
</organism>
<dbReference type="EMBL" id="AZBU02000003">
    <property type="protein sequence ID" value="TKR88546.1"/>
    <property type="molecule type" value="Genomic_DNA"/>
</dbReference>
<protein>
    <submittedName>
        <fullName evidence="1">Uncharacterized protein</fullName>
    </submittedName>
</protein>
<reference evidence="1 2" key="1">
    <citation type="journal article" date="2015" name="Genome Biol.">
        <title>Comparative genomics of Steinernema reveals deeply conserved gene regulatory networks.</title>
        <authorList>
            <person name="Dillman A.R."/>
            <person name="Macchietto M."/>
            <person name="Porter C.F."/>
            <person name="Rogers A."/>
            <person name="Williams B."/>
            <person name="Antoshechkin I."/>
            <person name="Lee M.M."/>
            <person name="Goodwin Z."/>
            <person name="Lu X."/>
            <person name="Lewis E.E."/>
            <person name="Goodrich-Blair H."/>
            <person name="Stock S.P."/>
            <person name="Adams B.J."/>
            <person name="Sternberg P.W."/>
            <person name="Mortazavi A."/>
        </authorList>
    </citation>
    <scope>NUCLEOTIDE SEQUENCE [LARGE SCALE GENOMIC DNA]</scope>
    <source>
        <strain evidence="1 2">ALL</strain>
    </source>
</reference>
<proteinExistence type="predicted"/>
<reference evidence="1 2" key="2">
    <citation type="journal article" date="2019" name="G3 (Bethesda)">
        <title>Hybrid Assembly of the Genome of the Entomopathogenic Nematode Steinernema carpocapsae Identifies the X-Chromosome.</title>
        <authorList>
            <person name="Serra L."/>
            <person name="Macchietto M."/>
            <person name="Macias-Munoz A."/>
            <person name="McGill C.J."/>
            <person name="Rodriguez I.M."/>
            <person name="Rodriguez B."/>
            <person name="Murad R."/>
            <person name="Mortazavi A."/>
        </authorList>
    </citation>
    <scope>NUCLEOTIDE SEQUENCE [LARGE SCALE GENOMIC DNA]</scope>
    <source>
        <strain evidence="1 2">ALL</strain>
    </source>
</reference>
<accession>A0A4U5NY92</accession>
<dbReference type="AlphaFoldDB" id="A0A4U5NY92"/>
<evidence type="ECO:0000313" key="1">
    <source>
        <dbReference type="EMBL" id="TKR88546.1"/>
    </source>
</evidence>
<evidence type="ECO:0000313" key="2">
    <source>
        <dbReference type="Proteomes" id="UP000298663"/>
    </source>
</evidence>
<comment type="caution">
    <text evidence="1">The sequence shown here is derived from an EMBL/GenBank/DDBJ whole genome shotgun (WGS) entry which is preliminary data.</text>
</comment>
<sequence>MSLLLNTNSYYLVSATTNICILTLELVSYTLQKGCNSYFLENDPRQVFWSFFPDACNSAWASVSYTTQFRNRLAEQEKSPMNQTFAIGEKRIGRQRSNSIDSEIAEYTIQDAIAGRLPQPRCGTKSSSQSWSNRSIRNKSLTNNSLHRVYTSKLPSLEGVAANRNCCQKLWTQTQQDLQQYKLPL</sequence>